<dbReference type="EMBL" id="AMRM01000027">
    <property type="protein sequence ID" value="EKF17277.1"/>
    <property type="molecule type" value="Genomic_DNA"/>
</dbReference>
<name>K2MJE0_9HYPH</name>
<keyword evidence="3" id="KW-1185">Reference proteome</keyword>
<dbReference type="InterPro" id="IPR018715">
    <property type="entry name" value="DUF2239"/>
</dbReference>
<dbReference type="PATRIC" id="fig|391937.3.peg.3934"/>
<dbReference type="Pfam" id="PF09998">
    <property type="entry name" value="DUF2239"/>
    <property type="match status" value="1"/>
</dbReference>
<dbReference type="AlphaFoldDB" id="K2MJE0"/>
<protein>
    <recommendedName>
        <fullName evidence="4">DUF2239 domain-containing protein</fullName>
    </recommendedName>
</protein>
<gene>
    <name evidence="2" type="ORF">NA2_19156</name>
</gene>
<reference evidence="2 3" key="1">
    <citation type="journal article" date="2012" name="J. Bacteriol.">
        <title>Genome Sequence of Nitratireductor pacificus Type Strain pht-3B.</title>
        <authorList>
            <person name="Lai Q."/>
            <person name="Li G."/>
            <person name="Shao Z."/>
        </authorList>
    </citation>
    <scope>NUCLEOTIDE SEQUENCE [LARGE SCALE GENOMIC DNA]</scope>
    <source>
        <strain evidence="3">pht-3B</strain>
    </source>
</reference>
<dbReference type="eggNOG" id="COG3644">
    <property type="taxonomic scope" value="Bacteria"/>
</dbReference>
<proteinExistence type="predicted"/>
<evidence type="ECO:0008006" key="4">
    <source>
        <dbReference type="Google" id="ProtNLM"/>
    </source>
</evidence>
<dbReference type="STRING" id="391937.NA2_19156"/>
<comment type="caution">
    <text evidence="2">The sequence shown here is derived from an EMBL/GenBank/DDBJ whole genome shotgun (WGS) entry which is preliminary data.</text>
</comment>
<dbReference type="Proteomes" id="UP000006786">
    <property type="component" value="Unassembled WGS sequence"/>
</dbReference>
<evidence type="ECO:0000256" key="1">
    <source>
        <dbReference type="SAM" id="MobiDB-lite"/>
    </source>
</evidence>
<evidence type="ECO:0000313" key="3">
    <source>
        <dbReference type="Proteomes" id="UP000006786"/>
    </source>
</evidence>
<feature type="region of interest" description="Disordered" evidence="1">
    <location>
        <begin position="1"/>
        <end position="31"/>
    </location>
</feature>
<evidence type="ECO:0000313" key="2">
    <source>
        <dbReference type="EMBL" id="EKF17277.1"/>
    </source>
</evidence>
<organism evidence="2 3">
    <name type="scientific">Nitratireductor pacificus pht-3B</name>
    <dbReference type="NCBI Taxonomy" id="391937"/>
    <lineage>
        <taxon>Bacteria</taxon>
        <taxon>Pseudomonadati</taxon>
        <taxon>Pseudomonadota</taxon>
        <taxon>Alphaproteobacteria</taxon>
        <taxon>Hyphomicrobiales</taxon>
        <taxon>Phyllobacteriaceae</taxon>
        <taxon>Nitratireductor</taxon>
    </lineage>
</organism>
<accession>K2MJE0</accession>
<sequence>MAAQPGGASAALRRLVDAARNTGAPRERARQAQAAADRFMLAMLGDQPGYEEAARALYAGDAKGFHGRIATWPADLRAHVEQLAAPAFGDAAEPS</sequence>